<dbReference type="Proteomes" id="UP001054821">
    <property type="component" value="Chromosome 6"/>
</dbReference>
<gene>
    <name evidence="1" type="ORF">L3X38_032685</name>
</gene>
<name>A0AAD4VET4_PRUDU</name>
<keyword evidence="2" id="KW-1185">Reference proteome</keyword>
<protein>
    <recommendedName>
        <fullName evidence="3">Integrase zinc-binding domain-containing protein</fullName>
    </recommendedName>
</protein>
<organism evidence="1 2">
    <name type="scientific">Prunus dulcis</name>
    <name type="common">Almond</name>
    <name type="synonym">Amygdalus dulcis</name>
    <dbReference type="NCBI Taxonomy" id="3755"/>
    <lineage>
        <taxon>Eukaryota</taxon>
        <taxon>Viridiplantae</taxon>
        <taxon>Streptophyta</taxon>
        <taxon>Embryophyta</taxon>
        <taxon>Tracheophyta</taxon>
        <taxon>Spermatophyta</taxon>
        <taxon>Magnoliopsida</taxon>
        <taxon>eudicotyledons</taxon>
        <taxon>Gunneridae</taxon>
        <taxon>Pentapetalae</taxon>
        <taxon>rosids</taxon>
        <taxon>fabids</taxon>
        <taxon>Rosales</taxon>
        <taxon>Rosaceae</taxon>
        <taxon>Amygdaloideae</taxon>
        <taxon>Amygdaleae</taxon>
        <taxon>Prunus</taxon>
    </lineage>
</organism>
<dbReference type="AlphaFoldDB" id="A0AAD4VET4"/>
<evidence type="ECO:0008006" key="3">
    <source>
        <dbReference type="Google" id="ProtNLM"/>
    </source>
</evidence>
<sequence length="213" mass="24512">MEKLGKGTNIKDLKDYAIIFAEIYRRLPGGILTRCIGMTEARRILQEVHDATCSLEPVISLYRRLQRKGYYWPELKKQTTEIQSNWPTWFTTPSTKESFTISLAVDWRAPYLAFFVDWTLPTNSKLAYKLKKTVNSSDAISPVEITIPTARVSAVNDLEWDAKSCSDWRLLDPEAMDKKRVEAERKMALYHKLLPKHITGPSSLKLSNEEILC</sequence>
<dbReference type="Gene3D" id="1.10.340.70">
    <property type="match status" value="1"/>
</dbReference>
<reference evidence="1 2" key="1">
    <citation type="journal article" date="2022" name="G3 (Bethesda)">
        <title>Whole-genome sequence and methylome profiling of the almond [Prunus dulcis (Mill.) D.A. Webb] cultivar 'Nonpareil'.</title>
        <authorList>
            <person name="D'Amico-Willman K.M."/>
            <person name="Ouma W.Z."/>
            <person name="Meulia T."/>
            <person name="Sideli G.M."/>
            <person name="Gradziel T.M."/>
            <person name="Fresnedo-Ramirez J."/>
        </authorList>
    </citation>
    <scope>NUCLEOTIDE SEQUENCE [LARGE SCALE GENOMIC DNA]</scope>
    <source>
        <strain evidence="1">Clone GOH B32 T37-40</strain>
    </source>
</reference>
<accession>A0AAD4VET4</accession>
<evidence type="ECO:0000313" key="1">
    <source>
        <dbReference type="EMBL" id="KAI5323613.1"/>
    </source>
</evidence>
<dbReference type="EMBL" id="JAJFAZ020000006">
    <property type="protein sequence ID" value="KAI5323613.1"/>
    <property type="molecule type" value="Genomic_DNA"/>
</dbReference>
<proteinExistence type="predicted"/>
<comment type="caution">
    <text evidence="1">The sequence shown here is derived from an EMBL/GenBank/DDBJ whole genome shotgun (WGS) entry which is preliminary data.</text>
</comment>
<evidence type="ECO:0000313" key="2">
    <source>
        <dbReference type="Proteomes" id="UP001054821"/>
    </source>
</evidence>